<dbReference type="InterPro" id="IPR002694">
    <property type="entry name" value="Znf_CHC2"/>
</dbReference>
<name>A0A506URC2_9PROT</name>
<dbReference type="Gene3D" id="3.40.1360.10">
    <property type="match status" value="1"/>
</dbReference>
<dbReference type="GO" id="GO:0003899">
    <property type="term" value="F:DNA-directed RNA polymerase activity"/>
    <property type="evidence" value="ECO:0007669"/>
    <property type="project" value="UniProtKB-UniRule"/>
</dbReference>
<comment type="similarity">
    <text evidence="12">Belongs to the DnaG primase family.</text>
</comment>
<dbReference type="AlphaFoldDB" id="A0A506URC2"/>
<evidence type="ECO:0000256" key="3">
    <source>
        <dbReference type="ARBA" id="ARBA00022679"/>
    </source>
</evidence>
<evidence type="ECO:0000313" key="15">
    <source>
        <dbReference type="EMBL" id="TPW35898.1"/>
    </source>
</evidence>
<evidence type="ECO:0000259" key="14">
    <source>
        <dbReference type="PROSITE" id="PS50880"/>
    </source>
</evidence>
<dbReference type="Gene3D" id="3.90.980.10">
    <property type="entry name" value="DNA primase, catalytic core, N-terminal domain"/>
    <property type="match status" value="1"/>
</dbReference>
<keyword evidence="6" id="KW-0479">Metal-binding</keyword>
<gene>
    <name evidence="12" type="primary">dnaG</name>
    <name evidence="15" type="ORF">E3202_02980</name>
</gene>
<sequence>MAIDSAFLDELRNRHSLVSLIGRRCKLVRSGRNWKTCCPFHGEKTPSFYIYDDHYHCFGCGAHGDAITWTMQTEGSSFPEAVERLAGEVGLEMPQQDPRAEETRRVAQDLGEVLEKVQALYRRYLYEPQGRNGLAYLRGRGLSEATLEKFGLGWSGDGRQLLRALQAEGVTAERLVQAGLMRVDEHGAPRGELFFNRVTFPIRDRRGRLVSFGGRILGDGQPKYLNGPETRLFSKRRMLFNLDQATAAARRGEALVVVEGYMDVIALDQAGFCGAVAPLGTALGEEQLELLWRQSESPILCLDGDAAGQRAALRSCEIALPLMTAERSLRFCRLEGGEDPDSLIRHQGREAMRTLLEGARPMAEELFNLLTGTLKTATPGPEERARLRRKLEELARLIPDRALAGEYRSTLLDMFFARFRPQKAAAYSSGTNSGGTKNWRSNRGNSGAQRGNWSSSAENFSPPPPVQSKQRDRARLMALCALLLRHPEILPHVELAFSQLALPEDLQTLRSCLLEWNAQAEFLDEAGCLAWVQGCGLEALQQEVLAVPLPREGCSSEETEDLTGTTPLETWWHFYGLVNFAVFEREVRQEYAQLILQDSSGAGSEAGKFPDALRARLRILEALRRGESPEATDQDLK</sequence>
<evidence type="ECO:0000313" key="16">
    <source>
        <dbReference type="Proteomes" id="UP000315037"/>
    </source>
</evidence>
<dbReference type="Pfam" id="PF08275">
    <property type="entry name" value="DNAG_N"/>
    <property type="match status" value="1"/>
</dbReference>
<evidence type="ECO:0000256" key="4">
    <source>
        <dbReference type="ARBA" id="ARBA00022695"/>
    </source>
</evidence>
<dbReference type="FunFam" id="3.40.1360.10:FF:000002">
    <property type="entry name" value="DNA primase"/>
    <property type="match status" value="1"/>
</dbReference>
<comment type="subunit">
    <text evidence="12">Monomer. Interacts with DnaB.</text>
</comment>
<dbReference type="Proteomes" id="UP000315037">
    <property type="component" value="Unassembled WGS sequence"/>
</dbReference>
<dbReference type="InterPro" id="IPR034151">
    <property type="entry name" value="TOPRIM_DnaG_bac"/>
</dbReference>
<feature type="region of interest" description="Disordered" evidence="13">
    <location>
        <begin position="426"/>
        <end position="469"/>
    </location>
</feature>
<dbReference type="PANTHER" id="PTHR30313:SF2">
    <property type="entry name" value="DNA PRIMASE"/>
    <property type="match status" value="1"/>
</dbReference>
<dbReference type="InterPro" id="IPR050219">
    <property type="entry name" value="DnaG_primase"/>
</dbReference>
<keyword evidence="5 12" id="KW-0235">DNA replication</keyword>
<dbReference type="InterPro" id="IPR013264">
    <property type="entry name" value="DNAG_N"/>
</dbReference>
<dbReference type="GO" id="GO:0008270">
    <property type="term" value="F:zinc ion binding"/>
    <property type="evidence" value="ECO:0007669"/>
    <property type="project" value="UniProtKB-KW"/>
</dbReference>
<reference evidence="15 16" key="1">
    <citation type="submission" date="2019-03" db="EMBL/GenBank/DDBJ databases">
        <title>The complete genome sequence of Neokomagataea sp. Jb2 NBRC113641.</title>
        <authorList>
            <person name="Chua K.-O."/>
            <person name="Chan K.-G."/>
            <person name="See-Too W.-S."/>
        </authorList>
    </citation>
    <scope>NUCLEOTIDE SEQUENCE [LARGE SCALE GENOMIC DNA]</scope>
    <source>
        <strain evidence="15 16">Jb2</strain>
    </source>
</reference>
<comment type="caution">
    <text evidence="12">Lacks conserved residue(s) required for the propagation of feature annotation.</text>
</comment>
<keyword evidence="3 12" id="KW-0808">Transferase</keyword>
<dbReference type="SMART" id="SM00493">
    <property type="entry name" value="TOPRIM"/>
    <property type="match status" value="1"/>
</dbReference>
<evidence type="ECO:0000256" key="10">
    <source>
        <dbReference type="ARBA" id="ARBA00023125"/>
    </source>
</evidence>
<organism evidence="15 16">
    <name type="scientific">Oecophyllibacter saccharovorans</name>
    <dbReference type="NCBI Taxonomy" id="2558360"/>
    <lineage>
        <taxon>Bacteria</taxon>
        <taxon>Pseudomonadati</taxon>
        <taxon>Pseudomonadota</taxon>
        <taxon>Alphaproteobacteria</taxon>
        <taxon>Acetobacterales</taxon>
        <taxon>Acetobacteraceae</taxon>
        <taxon>Oecophyllibacter</taxon>
    </lineage>
</organism>
<dbReference type="SUPFAM" id="SSF56731">
    <property type="entry name" value="DNA primase core"/>
    <property type="match status" value="1"/>
</dbReference>
<dbReference type="PANTHER" id="PTHR30313">
    <property type="entry name" value="DNA PRIMASE"/>
    <property type="match status" value="1"/>
</dbReference>
<dbReference type="RefSeq" id="WP_165600304.1">
    <property type="nucleotide sequence ID" value="NZ_SORZ01000001.1"/>
</dbReference>
<evidence type="ECO:0000256" key="2">
    <source>
        <dbReference type="ARBA" id="ARBA00022515"/>
    </source>
</evidence>
<dbReference type="SMART" id="SM00400">
    <property type="entry name" value="ZnF_CHCC"/>
    <property type="match status" value="1"/>
</dbReference>
<feature type="compositionally biased region" description="Polar residues" evidence="13">
    <location>
        <begin position="428"/>
        <end position="459"/>
    </location>
</feature>
<dbReference type="InterPro" id="IPR030846">
    <property type="entry name" value="DnaG_bac"/>
</dbReference>
<dbReference type="InterPro" id="IPR006295">
    <property type="entry name" value="DNA_primase_DnaG"/>
</dbReference>
<dbReference type="InterPro" id="IPR037068">
    <property type="entry name" value="DNA_primase_core_N_sf"/>
</dbReference>
<dbReference type="EMBL" id="SORZ01000001">
    <property type="protein sequence ID" value="TPW35898.1"/>
    <property type="molecule type" value="Genomic_DNA"/>
</dbReference>
<evidence type="ECO:0000256" key="13">
    <source>
        <dbReference type="SAM" id="MobiDB-lite"/>
    </source>
</evidence>
<evidence type="ECO:0000256" key="8">
    <source>
        <dbReference type="ARBA" id="ARBA00022833"/>
    </source>
</evidence>
<evidence type="ECO:0000256" key="11">
    <source>
        <dbReference type="ARBA" id="ARBA00023163"/>
    </source>
</evidence>
<dbReference type="GO" id="GO:1990077">
    <property type="term" value="C:primosome complex"/>
    <property type="evidence" value="ECO:0007669"/>
    <property type="project" value="UniProtKB-KW"/>
</dbReference>
<dbReference type="Gene3D" id="3.90.580.10">
    <property type="entry name" value="Zinc finger, CHC2-type domain"/>
    <property type="match status" value="1"/>
</dbReference>
<keyword evidence="9" id="KW-0460">Magnesium</keyword>
<comment type="function">
    <text evidence="12">RNA polymerase that catalyzes the synthesis of short RNA molecules used as primers for DNA polymerase during DNA replication.</text>
</comment>
<proteinExistence type="inferred from homology"/>
<evidence type="ECO:0000256" key="12">
    <source>
        <dbReference type="HAMAP-Rule" id="MF_00974"/>
    </source>
</evidence>
<evidence type="ECO:0000256" key="7">
    <source>
        <dbReference type="ARBA" id="ARBA00022771"/>
    </source>
</evidence>
<dbReference type="InterPro" id="IPR036977">
    <property type="entry name" value="DNA_primase_Znf_CHC2"/>
</dbReference>
<dbReference type="GO" id="GO:0003677">
    <property type="term" value="F:DNA binding"/>
    <property type="evidence" value="ECO:0007669"/>
    <property type="project" value="UniProtKB-KW"/>
</dbReference>
<dbReference type="GO" id="GO:0000428">
    <property type="term" value="C:DNA-directed RNA polymerase complex"/>
    <property type="evidence" value="ECO:0007669"/>
    <property type="project" value="UniProtKB-KW"/>
</dbReference>
<dbReference type="GO" id="GO:0006269">
    <property type="term" value="P:DNA replication, synthesis of primer"/>
    <property type="evidence" value="ECO:0007669"/>
    <property type="project" value="UniProtKB-UniRule"/>
</dbReference>
<feature type="domain" description="Toprim" evidence="14">
    <location>
        <begin position="253"/>
        <end position="335"/>
    </location>
</feature>
<dbReference type="SUPFAM" id="SSF57783">
    <property type="entry name" value="Zinc beta-ribbon"/>
    <property type="match status" value="1"/>
</dbReference>
<dbReference type="PROSITE" id="PS50880">
    <property type="entry name" value="TOPRIM"/>
    <property type="match status" value="1"/>
</dbReference>
<keyword evidence="8" id="KW-0862">Zinc</keyword>
<dbReference type="Pfam" id="PF01807">
    <property type="entry name" value="Zn_ribbon_DnaG"/>
    <property type="match status" value="1"/>
</dbReference>
<keyword evidence="2 12" id="KW-0639">Primosome</keyword>
<evidence type="ECO:0000256" key="5">
    <source>
        <dbReference type="ARBA" id="ARBA00022705"/>
    </source>
</evidence>
<keyword evidence="4 12" id="KW-0548">Nucleotidyltransferase</keyword>
<keyword evidence="11 12" id="KW-0804">Transcription</keyword>
<evidence type="ECO:0000256" key="6">
    <source>
        <dbReference type="ARBA" id="ARBA00022723"/>
    </source>
</evidence>
<comment type="caution">
    <text evidence="15">The sequence shown here is derived from an EMBL/GenBank/DDBJ whole genome shotgun (WGS) entry which is preliminary data.</text>
</comment>
<dbReference type="NCBIfam" id="TIGR01391">
    <property type="entry name" value="dnaG"/>
    <property type="match status" value="1"/>
</dbReference>
<dbReference type="GO" id="GO:0005737">
    <property type="term" value="C:cytoplasm"/>
    <property type="evidence" value="ECO:0007669"/>
    <property type="project" value="TreeGrafter"/>
</dbReference>
<comment type="catalytic activity">
    <reaction evidence="12">
        <text>ssDNA + n NTP = ssDNA/pppN(pN)n-1 hybrid + (n-1) diphosphate.</text>
        <dbReference type="EC" id="2.7.7.101"/>
    </reaction>
</comment>
<dbReference type="InterPro" id="IPR006171">
    <property type="entry name" value="TOPRIM_dom"/>
</dbReference>
<evidence type="ECO:0000256" key="9">
    <source>
        <dbReference type="ARBA" id="ARBA00022842"/>
    </source>
</evidence>
<dbReference type="EC" id="2.7.7.101" evidence="12"/>
<keyword evidence="10 12" id="KW-0238">DNA-binding</keyword>
<keyword evidence="1 12" id="KW-0240">DNA-directed RNA polymerase</keyword>
<protein>
    <recommendedName>
        <fullName evidence="12">DNA primase</fullName>
        <ecNumber evidence="12">2.7.7.101</ecNumber>
    </recommendedName>
</protein>
<dbReference type="Pfam" id="PF13662">
    <property type="entry name" value="Toprim_4"/>
    <property type="match status" value="1"/>
</dbReference>
<keyword evidence="16" id="KW-1185">Reference proteome</keyword>
<dbReference type="CDD" id="cd03364">
    <property type="entry name" value="TOPRIM_DnaG_primases"/>
    <property type="match status" value="1"/>
</dbReference>
<accession>A0A506URC2</accession>
<evidence type="ECO:0000256" key="1">
    <source>
        <dbReference type="ARBA" id="ARBA00022478"/>
    </source>
</evidence>
<dbReference type="HAMAP" id="MF_00974">
    <property type="entry name" value="DNA_primase_DnaG"/>
    <property type="match status" value="1"/>
</dbReference>
<keyword evidence="7" id="KW-0863">Zinc-finger</keyword>